<dbReference type="EMBL" id="MT631547">
    <property type="protein sequence ID" value="QNO53632.1"/>
    <property type="molecule type" value="Genomic_DNA"/>
</dbReference>
<sequence>MILCAPVDCNGHTTLNVDGMMECTCNKTLSQGTIINVASVSATATDGTSVGDIDAETV</sequence>
<evidence type="ECO:0000313" key="1">
    <source>
        <dbReference type="EMBL" id="QNO53632.1"/>
    </source>
</evidence>
<organism evidence="1">
    <name type="scientific">Candidatus Methanophagaceae archaeon ANME-1 ERB6</name>
    <dbReference type="NCBI Taxonomy" id="2759912"/>
    <lineage>
        <taxon>Archaea</taxon>
        <taxon>Methanobacteriati</taxon>
        <taxon>Methanobacteriota</taxon>
        <taxon>Stenosarchaea group</taxon>
        <taxon>Methanomicrobia</taxon>
        <taxon>Candidatus Methanophagales</taxon>
        <taxon>Candidatus Methanophagaceae</taxon>
    </lineage>
</organism>
<proteinExistence type="predicted"/>
<protein>
    <submittedName>
        <fullName evidence="1">Uncharacterized protein</fullName>
    </submittedName>
</protein>
<gene>
    <name evidence="1" type="ORF">NGENPBHE_00032</name>
</gene>
<name>A0A7G9Z048_9EURY</name>
<reference evidence="1" key="1">
    <citation type="submission" date="2020-06" db="EMBL/GenBank/DDBJ databases">
        <title>Unique genomic features of the anaerobic methanotrophic archaea.</title>
        <authorList>
            <person name="Chadwick G.L."/>
            <person name="Skennerton C.T."/>
            <person name="Laso-Perez R."/>
            <person name="Leu A.O."/>
            <person name="Speth D.R."/>
            <person name="Yu H."/>
            <person name="Morgan-Lang C."/>
            <person name="Hatzenpichler R."/>
            <person name="Goudeau D."/>
            <person name="Malmstrom R."/>
            <person name="Brazelton W.J."/>
            <person name="Woyke T."/>
            <person name="Hallam S.J."/>
            <person name="Tyson G.W."/>
            <person name="Wegener G."/>
            <person name="Boetius A."/>
            <person name="Orphan V."/>
        </authorList>
    </citation>
    <scope>NUCLEOTIDE SEQUENCE</scope>
</reference>
<accession>A0A7G9Z048</accession>
<dbReference type="AlphaFoldDB" id="A0A7G9Z048"/>